<dbReference type="Proteomes" id="UP000562492">
    <property type="component" value="Unassembled WGS sequence"/>
</dbReference>
<dbReference type="Gene3D" id="1.20.1600.10">
    <property type="entry name" value="Outer membrane efflux proteins (OEP)"/>
    <property type="match status" value="1"/>
</dbReference>
<dbReference type="PANTHER" id="PTHR30203">
    <property type="entry name" value="OUTER MEMBRANE CATION EFFLUX PROTEIN"/>
    <property type="match status" value="1"/>
</dbReference>
<dbReference type="RefSeq" id="WP_184705383.1">
    <property type="nucleotide sequence ID" value="NZ_JACHKZ010000003.1"/>
</dbReference>
<dbReference type="InterPro" id="IPR010131">
    <property type="entry name" value="MdtP/NodT-like"/>
</dbReference>
<feature type="signal peptide" evidence="2">
    <location>
        <begin position="1"/>
        <end position="20"/>
    </location>
</feature>
<sequence>MPRALSLALFLALSAGMASAQVSTDANGQPVPVGAQTAPASVTLNEYLQLVARNSAQIKADRTRIDAARADTTTAGTWPNPTVSASRQRLEKDLGIQQPLPIFGQLSQRVKTARQAEDVAAAQLEGSVQDVLGDGAAAFNEVLVAQRRLALWQAARDDLSGAARIVRGQIEAGARSQYDGARIALQVAQMDVQIRKAQAALKDSVSKMAALASLPRWEPVALGSLKPVELGAYASSDALWEQARSRLPALKAAAADLEQSRQQIALQQREAIPTPSLSYTRVNHRQDGRYGIVGVSVDIPLFDRKQGAIDKARADEMQAQYKQEAAEVAAQAELLRSLQQLRMANDALEAFESAAMSQLEQLRRMAQDSYQLGKSNVLELIDVLDTLRERRMDHLDLVKDMLDAEWRVRVASGNVPQLQH</sequence>
<dbReference type="Pfam" id="PF02321">
    <property type="entry name" value="OEP"/>
    <property type="match status" value="2"/>
</dbReference>
<keyword evidence="2" id="KW-0732">Signal</keyword>
<keyword evidence="4" id="KW-1185">Reference proteome</keyword>
<gene>
    <name evidence="3" type="ORF">HNP33_000725</name>
</gene>
<proteinExistence type="inferred from homology"/>
<name>A0ABR6RBY6_9BURK</name>
<comment type="caution">
    <text evidence="3">The sequence shown here is derived from an EMBL/GenBank/DDBJ whole genome shotgun (WGS) entry which is preliminary data.</text>
</comment>
<dbReference type="SUPFAM" id="SSF56954">
    <property type="entry name" value="Outer membrane efflux proteins (OEP)"/>
    <property type="match status" value="1"/>
</dbReference>
<protein>
    <submittedName>
        <fullName evidence="3">Cobalt-zinc-cadmium efflux system outer membrane protein</fullName>
    </submittedName>
</protein>
<evidence type="ECO:0000256" key="1">
    <source>
        <dbReference type="ARBA" id="ARBA00007613"/>
    </source>
</evidence>
<evidence type="ECO:0000256" key="2">
    <source>
        <dbReference type="SAM" id="SignalP"/>
    </source>
</evidence>
<organism evidence="3 4">
    <name type="scientific">Comamonas odontotermitis</name>
    <dbReference type="NCBI Taxonomy" id="379895"/>
    <lineage>
        <taxon>Bacteria</taxon>
        <taxon>Pseudomonadati</taxon>
        <taxon>Pseudomonadota</taxon>
        <taxon>Betaproteobacteria</taxon>
        <taxon>Burkholderiales</taxon>
        <taxon>Comamonadaceae</taxon>
        <taxon>Comamonas</taxon>
    </lineage>
</organism>
<feature type="chain" id="PRO_5045325433" evidence="2">
    <location>
        <begin position="21"/>
        <end position="420"/>
    </location>
</feature>
<dbReference type="PANTHER" id="PTHR30203:SF24">
    <property type="entry name" value="BLR4935 PROTEIN"/>
    <property type="match status" value="1"/>
</dbReference>
<dbReference type="InterPro" id="IPR003423">
    <property type="entry name" value="OMP_efflux"/>
</dbReference>
<dbReference type="EMBL" id="JACHKZ010000003">
    <property type="protein sequence ID" value="MBB6576677.1"/>
    <property type="molecule type" value="Genomic_DNA"/>
</dbReference>
<evidence type="ECO:0000313" key="3">
    <source>
        <dbReference type="EMBL" id="MBB6576677.1"/>
    </source>
</evidence>
<comment type="similarity">
    <text evidence="1">Belongs to the outer membrane factor (OMF) (TC 1.B.17) family.</text>
</comment>
<reference evidence="3 4" key="1">
    <citation type="submission" date="2020-08" db="EMBL/GenBank/DDBJ databases">
        <title>Functional genomics of gut bacteria from endangered species of beetles.</title>
        <authorList>
            <person name="Carlos-Shanley C."/>
        </authorList>
    </citation>
    <scope>NUCLEOTIDE SEQUENCE [LARGE SCALE GENOMIC DNA]</scope>
    <source>
        <strain evidence="3 4">S00124</strain>
    </source>
</reference>
<accession>A0ABR6RBY6</accession>
<evidence type="ECO:0000313" key="4">
    <source>
        <dbReference type="Proteomes" id="UP000562492"/>
    </source>
</evidence>